<comment type="subcellular location">
    <subcellularLocation>
        <location evidence="2">Cell membrane</location>
        <topology evidence="2">Multi-pass membrane protein</topology>
    </subcellularLocation>
</comment>
<evidence type="ECO:0000256" key="8">
    <source>
        <dbReference type="ARBA" id="ARBA00022741"/>
    </source>
</evidence>
<keyword evidence="10" id="KW-0067">ATP-binding</keyword>
<dbReference type="PROSITE" id="PS50109">
    <property type="entry name" value="HIS_KIN"/>
    <property type="match status" value="1"/>
</dbReference>
<feature type="domain" description="HAMP" evidence="16">
    <location>
        <begin position="300"/>
        <end position="352"/>
    </location>
</feature>
<keyword evidence="5" id="KW-0597">Phosphoprotein</keyword>
<evidence type="ECO:0000256" key="6">
    <source>
        <dbReference type="ARBA" id="ARBA00022679"/>
    </source>
</evidence>
<comment type="caution">
    <text evidence="17">The sequence shown here is derived from an EMBL/GenBank/DDBJ whole genome shotgun (WGS) entry which is preliminary data.</text>
</comment>
<evidence type="ECO:0000256" key="14">
    <source>
        <dbReference type="SAM" id="Phobius"/>
    </source>
</evidence>
<keyword evidence="4" id="KW-1003">Cell membrane</keyword>
<dbReference type="EMBL" id="JASKYM010000004">
    <property type="protein sequence ID" value="MDK2563925.1"/>
    <property type="molecule type" value="Genomic_DNA"/>
</dbReference>
<dbReference type="InterPro" id="IPR003594">
    <property type="entry name" value="HATPase_dom"/>
</dbReference>
<evidence type="ECO:0000256" key="10">
    <source>
        <dbReference type="ARBA" id="ARBA00022840"/>
    </source>
</evidence>
<dbReference type="CDD" id="cd06225">
    <property type="entry name" value="HAMP"/>
    <property type="match status" value="1"/>
</dbReference>
<dbReference type="CDD" id="cd12912">
    <property type="entry name" value="PDC2_MCP_like"/>
    <property type="match status" value="1"/>
</dbReference>
<dbReference type="InterPro" id="IPR050398">
    <property type="entry name" value="HssS/ArlS-like"/>
</dbReference>
<evidence type="ECO:0000256" key="13">
    <source>
        <dbReference type="ARBA" id="ARBA00023136"/>
    </source>
</evidence>
<dbReference type="Gene3D" id="1.10.287.130">
    <property type="match status" value="1"/>
</dbReference>
<dbReference type="Proteomes" id="UP001301012">
    <property type="component" value="Unassembled WGS sequence"/>
</dbReference>
<evidence type="ECO:0000259" key="16">
    <source>
        <dbReference type="PROSITE" id="PS50885"/>
    </source>
</evidence>
<dbReference type="Pfam" id="PF02743">
    <property type="entry name" value="dCache_1"/>
    <property type="match status" value="1"/>
</dbReference>
<dbReference type="Pfam" id="PF00512">
    <property type="entry name" value="HisKA"/>
    <property type="match status" value="1"/>
</dbReference>
<evidence type="ECO:0000256" key="1">
    <source>
        <dbReference type="ARBA" id="ARBA00000085"/>
    </source>
</evidence>
<dbReference type="CDD" id="cd18773">
    <property type="entry name" value="PDC1_HK_sensor"/>
    <property type="match status" value="1"/>
</dbReference>
<organism evidence="17 18">
    <name type="scientific">Romboutsia sedimentorum</name>
    <dbReference type="NCBI Taxonomy" id="1368474"/>
    <lineage>
        <taxon>Bacteria</taxon>
        <taxon>Bacillati</taxon>
        <taxon>Bacillota</taxon>
        <taxon>Clostridia</taxon>
        <taxon>Peptostreptococcales</taxon>
        <taxon>Peptostreptococcaceae</taxon>
        <taxon>Romboutsia</taxon>
    </lineage>
</organism>
<dbReference type="InterPro" id="IPR003661">
    <property type="entry name" value="HisK_dim/P_dom"/>
</dbReference>
<dbReference type="InterPro" id="IPR029151">
    <property type="entry name" value="Sensor-like_sf"/>
</dbReference>
<dbReference type="RefSeq" id="WP_284132860.1">
    <property type="nucleotide sequence ID" value="NZ_JASKYM010000004.1"/>
</dbReference>
<dbReference type="PANTHER" id="PTHR45528:SF1">
    <property type="entry name" value="SENSOR HISTIDINE KINASE CPXA"/>
    <property type="match status" value="1"/>
</dbReference>
<dbReference type="PRINTS" id="PR00344">
    <property type="entry name" value="BCTRLSENSOR"/>
</dbReference>
<feature type="domain" description="Histidine kinase" evidence="15">
    <location>
        <begin position="367"/>
        <end position="590"/>
    </location>
</feature>
<evidence type="ECO:0000256" key="7">
    <source>
        <dbReference type="ARBA" id="ARBA00022692"/>
    </source>
</evidence>
<dbReference type="Pfam" id="PF02518">
    <property type="entry name" value="HATPase_c"/>
    <property type="match status" value="1"/>
</dbReference>
<evidence type="ECO:0000256" key="12">
    <source>
        <dbReference type="ARBA" id="ARBA00023012"/>
    </source>
</evidence>
<dbReference type="CDD" id="cd16922">
    <property type="entry name" value="HATPase_EvgS-ArcB-TorS-like"/>
    <property type="match status" value="1"/>
</dbReference>
<accession>A0ABT7EAH2</accession>
<keyword evidence="7 14" id="KW-0812">Transmembrane</keyword>
<feature type="transmembrane region" description="Helical" evidence="14">
    <location>
        <begin position="279"/>
        <end position="298"/>
    </location>
</feature>
<reference evidence="17 18" key="1">
    <citation type="submission" date="2023-05" db="EMBL/GenBank/DDBJ databases">
        <title>Rombocin, a short stable natural nisin variant, displays selective antimicrobial activity against Listeria monocytogenes and employs dual mode of action to kill target bacterial strains.</title>
        <authorList>
            <person name="Wambui J."/>
            <person name="Stephan R."/>
            <person name="Kuipers O.P."/>
        </authorList>
    </citation>
    <scope>NUCLEOTIDE SEQUENCE [LARGE SCALE GENOMIC DNA]</scope>
    <source>
        <strain evidence="17 18">RC002</strain>
    </source>
</reference>
<dbReference type="SUPFAM" id="SSF55874">
    <property type="entry name" value="ATPase domain of HSP90 chaperone/DNA topoisomerase II/histidine kinase"/>
    <property type="match status" value="1"/>
</dbReference>
<keyword evidence="18" id="KW-1185">Reference proteome</keyword>
<evidence type="ECO:0000256" key="2">
    <source>
        <dbReference type="ARBA" id="ARBA00004651"/>
    </source>
</evidence>
<sequence length="621" mass="71065">MKSLKKKIMIPVSLLSIIGTLILSFFVYNKSKDIIINYVEQLTQSKAEKLASHVEDNLEKWKSKVNMLASMDAAKNMDYEGFKEYLCNYEELYDKQCELFFINDLKGDYVSLNGAKGNVEDRKYFHEAINSGNTIVSEPIISRITGNRIIVIASPIKDDNGNIIGLVGVDVNLSAITDMINDEKLGTSGYAYMISKDGLIISHPNKNFIYKHNILNDKNKDVVDVGKKMINGEVGIKYYEDNGIKKIDSYMPIKSTGWSIGMSANYDDETNSILILRNYMLLIGIGTMILILVLLNYLTDNLVKPINKLKRHMEIATKGDLSVECDIHNEDEIGILSQSFNKLIKENKKLLEETIEYDRLKTEFFSNISHELKTPLNIIFSTTQLLPLYTKNDNENFEVTKINKHINIMKQNCYRLLRLVNNLIDITKIDSGFTELNLKNKNIVEIIENITLSTVEYAKSKSRTIIFDTDVEEKIIAFDPEQMERVILNLISNAIKFTKPNDEIQVKICDGLDNIIISVQDTGIGIPKEKQKMIFERFRQVDYLLHRRHEGSGIGLSLVKSLIEMHDGKISVKSEYKKGTEFIIELPIRTIVEEDDVYIVNDFSEKSNIEKINIEFSDIYE</sequence>
<evidence type="ECO:0000313" key="17">
    <source>
        <dbReference type="EMBL" id="MDK2563925.1"/>
    </source>
</evidence>
<dbReference type="SUPFAM" id="SSF47384">
    <property type="entry name" value="Homodimeric domain of signal transducing histidine kinase"/>
    <property type="match status" value="1"/>
</dbReference>
<evidence type="ECO:0000256" key="9">
    <source>
        <dbReference type="ARBA" id="ARBA00022777"/>
    </source>
</evidence>
<comment type="catalytic activity">
    <reaction evidence="1">
        <text>ATP + protein L-histidine = ADP + protein N-phospho-L-histidine.</text>
        <dbReference type="EC" id="2.7.13.3"/>
    </reaction>
</comment>
<dbReference type="GO" id="GO:0016301">
    <property type="term" value="F:kinase activity"/>
    <property type="evidence" value="ECO:0007669"/>
    <property type="project" value="UniProtKB-KW"/>
</dbReference>
<dbReference type="InterPro" id="IPR036097">
    <property type="entry name" value="HisK_dim/P_sf"/>
</dbReference>
<dbReference type="Gene3D" id="6.10.340.10">
    <property type="match status" value="1"/>
</dbReference>
<evidence type="ECO:0000256" key="3">
    <source>
        <dbReference type="ARBA" id="ARBA00012438"/>
    </source>
</evidence>
<keyword evidence="13 14" id="KW-0472">Membrane</keyword>
<dbReference type="Gene3D" id="3.30.450.20">
    <property type="entry name" value="PAS domain"/>
    <property type="match status" value="2"/>
</dbReference>
<evidence type="ECO:0000313" key="18">
    <source>
        <dbReference type="Proteomes" id="UP001301012"/>
    </source>
</evidence>
<keyword evidence="11 14" id="KW-1133">Transmembrane helix</keyword>
<dbReference type="Pfam" id="PF00672">
    <property type="entry name" value="HAMP"/>
    <property type="match status" value="1"/>
</dbReference>
<keyword evidence="6" id="KW-0808">Transferase</keyword>
<evidence type="ECO:0000256" key="5">
    <source>
        <dbReference type="ARBA" id="ARBA00022553"/>
    </source>
</evidence>
<dbReference type="EC" id="2.7.13.3" evidence="3"/>
<name>A0ABT7EAH2_9FIRM</name>
<dbReference type="InterPro" id="IPR036890">
    <property type="entry name" value="HATPase_C_sf"/>
</dbReference>
<dbReference type="SMART" id="SM00387">
    <property type="entry name" value="HATPase_c"/>
    <property type="match status" value="1"/>
</dbReference>
<evidence type="ECO:0000256" key="11">
    <source>
        <dbReference type="ARBA" id="ARBA00022989"/>
    </source>
</evidence>
<keyword evidence="8" id="KW-0547">Nucleotide-binding</keyword>
<proteinExistence type="predicted"/>
<dbReference type="SUPFAM" id="SSF103190">
    <property type="entry name" value="Sensory domain-like"/>
    <property type="match status" value="1"/>
</dbReference>
<evidence type="ECO:0000256" key="4">
    <source>
        <dbReference type="ARBA" id="ARBA00022475"/>
    </source>
</evidence>
<dbReference type="InterPro" id="IPR004358">
    <property type="entry name" value="Sig_transdc_His_kin-like_C"/>
</dbReference>
<dbReference type="SMART" id="SM00388">
    <property type="entry name" value="HisKA"/>
    <property type="match status" value="1"/>
</dbReference>
<dbReference type="InterPro" id="IPR033479">
    <property type="entry name" value="dCache_1"/>
</dbReference>
<dbReference type="PROSITE" id="PS50885">
    <property type="entry name" value="HAMP"/>
    <property type="match status" value="1"/>
</dbReference>
<feature type="transmembrane region" description="Helical" evidence="14">
    <location>
        <begin position="12"/>
        <end position="28"/>
    </location>
</feature>
<dbReference type="InterPro" id="IPR003660">
    <property type="entry name" value="HAMP_dom"/>
</dbReference>
<keyword evidence="12" id="KW-0902">Two-component regulatory system</keyword>
<keyword evidence="9 17" id="KW-0418">Kinase</keyword>
<gene>
    <name evidence="17" type="ORF">QOZ84_10215</name>
</gene>
<protein>
    <recommendedName>
        <fullName evidence="3">histidine kinase</fullName>
        <ecNumber evidence="3">2.7.13.3</ecNumber>
    </recommendedName>
</protein>
<dbReference type="InterPro" id="IPR005467">
    <property type="entry name" value="His_kinase_dom"/>
</dbReference>
<dbReference type="SUPFAM" id="SSF158472">
    <property type="entry name" value="HAMP domain-like"/>
    <property type="match status" value="1"/>
</dbReference>
<evidence type="ECO:0000259" key="15">
    <source>
        <dbReference type="PROSITE" id="PS50109"/>
    </source>
</evidence>
<dbReference type="CDD" id="cd00082">
    <property type="entry name" value="HisKA"/>
    <property type="match status" value="1"/>
</dbReference>
<dbReference type="PANTHER" id="PTHR45528">
    <property type="entry name" value="SENSOR HISTIDINE KINASE CPXA"/>
    <property type="match status" value="1"/>
</dbReference>
<dbReference type="SMART" id="SM00304">
    <property type="entry name" value="HAMP"/>
    <property type="match status" value="1"/>
</dbReference>
<dbReference type="Gene3D" id="3.30.565.10">
    <property type="entry name" value="Histidine kinase-like ATPase, C-terminal domain"/>
    <property type="match status" value="1"/>
</dbReference>